<feature type="compositionally biased region" description="Polar residues" evidence="2">
    <location>
        <begin position="1440"/>
        <end position="1455"/>
    </location>
</feature>
<reference evidence="4 5" key="1">
    <citation type="submission" date="2022-12" db="EMBL/GenBank/DDBJ databases">
        <title>Chromosome-level genome assembly of true bugs.</title>
        <authorList>
            <person name="Ma L."/>
            <person name="Li H."/>
        </authorList>
    </citation>
    <scope>NUCLEOTIDE SEQUENCE [LARGE SCALE GENOMIC DNA]</scope>
    <source>
        <strain evidence="4">Lab_2022b</strain>
    </source>
</reference>
<feature type="compositionally biased region" description="Basic and acidic residues" evidence="2">
    <location>
        <begin position="689"/>
        <end position="764"/>
    </location>
</feature>
<accession>A0AAW1CL27</accession>
<feature type="compositionally biased region" description="Basic and acidic residues" evidence="2">
    <location>
        <begin position="1058"/>
        <end position="1104"/>
    </location>
</feature>
<feature type="compositionally biased region" description="Polar residues" evidence="2">
    <location>
        <begin position="1215"/>
        <end position="1224"/>
    </location>
</feature>
<feature type="compositionally biased region" description="Polar residues" evidence="2">
    <location>
        <begin position="941"/>
        <end position="958"/>
    </location>
</feature>
<feature type="compositionally biased region" description="Basic and acidic residues" evidence="2">
    <location>
        <begin position="1127"/>
        <end position="1140"/>
    </location>
</feature>
<feature type="compositionally biased region" description="Polar residues" evidence="2">
    <location>
        <begin position="277"/>
        <end position="289"/>
    </location>
</feature>
<feature type="region of interest" description="Disordered" evidence="2">
    <location>
        <begin position="334"/>
        <end position="494"/>
    </location>
</feature>
<feature type="compositionally biased region" description="Low complexity" evidence="2">
    <location>
        <begin position="666"/>
        <end position="684"/>
    </location>
</feature>
<feature type="compositionally biased region" description="Basic and acidic residues" evidence="2">
    <location>
        <begin position="959"/>
        <end position="989"/>
    </location>
</feature>
<feature type="compositionally biased region" description="Polar residues" evidence="2">
    <location>
        <begin position="179"/>
        <end position="190"/>
    </location>
</feature>
<name>A0AAW1CL27_9HEMI</name>
<feature type="compositionally biased region" description="Basic and acidic residues" evidence="2">
    <location>
        <begin position="31"/>
        <end position="40"/>
    </location>
</feature>
<dbReference type="PANTHER" id="PTHR14038">
    <property type="entry name" value="BAT2 HLA-B-ASSOCIATED TRANSCRIPT 2"/>
    <property type="match status" value="1"/>
</dbReference>
<feature type="compositionally biased region" description="Low complexity" evidence="2">
    <location>
        <begin position="95"/>
        <end position="113"/>
    </location>
</feature>
<feature type="compositionally biased region" description="Polar residues" evidence="2">
    <location>
        <begin position="644"/>
        <end position="665"/>
    </location>
</feature>
<dbReference type="GO" id="GO:0030154">
    <property type="term" value="P:cell differentiation"/>
    <property type="evidence" value="ECO:0007669"/>
    <property type="project" value="TreeGrafter"/>
</dbReference>
<feature type="compositionally biased region" description="Polar residues" evidence="2">
    <location>
        <begin position="132"/>
        <end position="151"/>
    </location>
</feature>
<feature type="region of interest" description="Disordered" evidence="2">
    <location>
        <begin position="1410"/>
        <end position="1484"/>
    </location>
</feature>
<feature type="compositionally biased region" description="Basic and acidic residues" evidence="2">
    <location>
        <begin position="1300"/>
        <end position="1340"/>
    </location>
</feature>
<feature type="compositionally biased region" description="Basic and acidic residues" evidence="2">
    <location>
        <begin position="436"/>
        <end position="455"/>
    </location>
</feature>
<feature type="compositionally biased region" description="Polar residues" evidence="2">
    <location>
        <begin position="1709"/>
        <end position="1732"/>
    </location>
</feature>
<feature type="compositionally biased region" description="Low complexity" evidence="2">
    <location>
        <begin position="152"/>
        <end position="166"/>
    </location>
</feature>
<feature type="compositionally biased region" description="Basic and acidic residues" evidence="2">
    <location>
        <begin position="374"/>
        <end position="388"/>
    </location>
</feature>
<feature type="compositionally biased region" description="Basic and acidic residues" evidence="2">
    <location>
        <begin position="524"/>
        <end position="562"/>
    </location>
</feature>
<dbReference type="EMBL" id="JAPXFL010000012">
    <property type="protein sequence ID" value="KAK9499027.1"/>
    <property type="molecule type" value="Genomic_DNA"/>
</dbReference>
<feature type="region of interest" description="Disordered" evidence="2">
    <location>
        <begin position="1709"/>
        <end position="1748"/>
    </location>
</feature>
<proteinExistence type="predicted"/>
<sequence length="2273" mass="246965">MSTLSGVSSKGEKGKPKFQSLDINSLYNKTSRGESSEPHTQKSTVPRKHGMQSLGKVPSARRPPANLPSLKSEHSGNDPTVSLVPTGGTGWGSKPGETGPTPTTQAPPQTSPANSVNHSLGTSAPAAVGSPAPQTNIISQPPTQGQVSVKQSGGSTTSGGDKTWSSVMSGAETGPSFLAHQSPQFQQEFPSLSGEAAAPVPPVKGPIGQEGQYGPGPSLRPQTEGSWIQGGGTRAPPPVTTGNNSNSSNNNNNSGTNNSGNNNTSSPPQHPFLPQESAVTGGNRNNLGQFGSGTVPGGPQQQQQQQPPQIPSQFKGVVPPFMLNRGGGFPSMFPANFPSSTIRPRFHAPSENRFAQGSRQPPVADPEDLIPRPIIREEDLNRMDEISRDTGWATQDDIDYNQKLAFSDDENERPDENKDISKDNSAAHKSSSPLIAKDDIKDIDNDKDMNDKLNDRLSGMNEKQPQPWQGRGPSSMSAADYRSQMSRSSPHPVTIAAREVDMLEEHWKEKRRQVSEKVAAVTEKAKQRKEEEEKRFEESRTKSHLDMEQKVKKGKEDIHSIDQHTNNTINEWEKDNSLPVQARDNNKEAVDNFRQMTQLDNRPNFNREKERDREMRGDRDGGQPFQRFQSNLPPRFQKQMNDRPGNQQYMRQSASNVNNSMQNFESRWSMSNSHSSSHFSGKQSNNTGRRNDTEISDRDVERDRMKDSEEKERRERLTPEPSNERDRRDREELEWEGRRGNSSWDHNRHYDDKYQGRRDAKKSSNEVYSNKTHDRDNEWRDRPQRPESRERPDRPARPDSRDSRASRDSRNSRDSMRDDSRAIPELMNNDYPWADIEYEKEIREEKSRKKDSYKDDKRDNLPRREGHVPGPITREKMEAYEHKQNLAKAEKKELMVGNNANSSINAADDESWSKLQPNTTSSLGTSSNTVSWADSTEEGVASSNQAKDGEQNAVQTIRNNDDTGDKVTGKENINDKKKEMSIKDKDKSSRGGRGGRNRSSGNYQTGSNYSVFYRGSGSSWNSKDSRRPSNKGSSQKQGQWNASESEASADEVSASTESGKEDKKSERKQMPRSPRPGERKREKEERNRESKKNDNDKSRQDKKQVNVNQGGSGYESGGGGGGGGGGNRKEGFAPRGEPSRRGRGGFRSSRGNLGNVAGHYGPPGNKSPFPSHGGQHDVKQDDDTQSQQTVTQTAPSSDVDSSTMDDKSKQKQQSHVQQPVTGNRQNKDVISNRPPKNKPISKKVGSGGEEWETTSEASDSESKNVKHSKIQHKLDKNKSQRLSSDKRGQFSTAHMNGRPSRSEDGKDNGFQEVRSKKIGKETRPIGKDETKRGRGKEGKNKVLQGTNPTAKSVPSKFHSTREWSNNKPPRLQRLENNRKQQQQQQQQDVSEMNKINQNVTLFPLREVVTCSSGTPAPPPPVNAWDKPITATLRTTPPPSNSALHLTSTMSNSQDKSAIDLNEHGQSGGSSQTSSPSAEKALTKMSRDAVEKAILDGATPPVQTIIFENTNYKVPSEMAMKAKYSSLKGQRIDKTRGKLDEDLEGSSHGIGLGGFKPGSEIKQGENKPQETIQIPMSFSKNEDNADMKLDFAFDSDLSQLTEDKTNLPRSIHIGQTSTADLNQKIASVKKVWETPGAVMEHHVDENHGVVSTSSSFTPNFGSAVDTALDHSTAHQVDDTSFNNSDVYSGPSIQANAGAYSTGGANIIKQDPNSASNNVKPQPQQTTVMSSGIGNHSAPSLSSPPPAFTQQGHFNYQAQYGNMPAIPSPPAVLINSATGAQQVNHQGELFHSFPLGGATVIGNQAAAAARSGFSQYYSLSQGIGQTSAAAFSQPSLYHLPQPAAPPPPPNAPPDVFSSLSTYRIQPSAYGQSQQLSNNPSTVLITSSSNSLMSASVKSSPQPPISAIGSKGGYQSSAHPSQVPLGFIQYETQMLPQNFLQNSQLVQQRHGGSNVVPTIQPPTSYYSGSGGGQTGLFQPGSSILANTGSQPGLHSAATAFGMQGFGTQSAGNPGAAPSSSNPVVPSFTTQMGHFRAPAPTYLKAGNHTGQHPSDASKSPSNHQDVLNCVFSTGGGQIPSPKSRTTGGGGGSSGSAGSAGSVGGSGKQVGPSSVSQQPSPTQSHHKFSSYQSQHNLVLQQQGNNQSNRGGPQMSGGVRNSGNNSGNASSGSLATNGVNRYPTPIQRPVGYQQQQQQMMQQAAVAVGASSVNQPRHRLSSSRTHIKISNQYYSQQGNSVKLDGANLEGKTDADKLQETNTSTTKQDKGKEETSSNNEQ</sequence>
<feature type="compositionally biased region" description="Polar residues" evidence="2">
    <location>
        <begin position="1343"/>
        <end position="1352"/>
    </location>
</feature>
<feature type="compositionally biased region" description="Low complexity" evidence="2">
    <location>
        <begin position="2135"/>
        <end position="2172"/>
    </location>
</feature>
<dbReference type="Proteomes" id="UP001461498">
    <property type="component" value="Unassembled WGS sequence"/>
</dbReference>
<feature type="compositionally biased region" description="Gly residues" evidence="2">
    <location>
        <begin position="1110"/>
        <end position="1126"/>
    </location>
</feature>
<dbReference type="InterPro" id="IPR033184">
    <property type="entry name" value="PRRC2"/>
</dbReference>
<keyword evidence="1" id="KW-0597">Phosphoprotein</keyword>
<feature type="compositionally biased region" description="Polar residues" evidence="2">
    <location>
        <begin position="2124"/>
        <end position="2134"/>
    </location>
</feature>
<feature type="region of interest" description="Disordered" evidence="2">
    <location>
        <begin position="1539"/>
        <end position="1567"/>
    </location>
</feature>
<feature type="compositionally biased region" description="Low complexity" evidence="2">
    <location>
        <begin position="240"/>
        <end position="266"/>
    </location>
</feature>
<evidence type="ECO:0000259" key="3">
    <source>
        <dbReference type="Pfam" id="PF07001"/>
    </source>
</evidence>
<keyword evidence="5" id="KW-1185">Reference proteome</keyword>
<feature type="compositionally biased region" description="Low complexity" evidence="2">
    <location>
        <begin position="2006"/>
        <end position="2023"/>
    </location>
</feature>
<feature type="compositionally biased region" description="Polar residues" evidence="2">
    <location>
        <begin position="461"/>
        <end position="491"/>
    </location>
</feature>
<evidence type="ECO:0000256" key="1">
    <source>
        <dbReference type="ARBA" id="ARBA00022553"/>
    </source>
</evidence>
<feature type="compositionally biased region" description="Polar residues" evidence="2">
    <location>
        <begin position="594"/>
        <end position="604"/>
    </location>
</feature>
<feature type="compositionally biased region" description="Pro residues" evidence="2">
    <location>
        <begin position="1840"/>
        <end position="1850"/>
    </location>
</feature>
<feature type="region of interest" description="Disordered" evidence="2">
    <location>
        <begin position="2225"/>
        <end position="2273"/>
    </location>
</feature>
<feature type="region of interest" description="Disordered" evidence="2">
    <location>
        <begin position="1"/>
        <end position="322"/>
    </location>
</feature>
<feature type="compositionally biased region" description="Polar residues" evidence="2">
    <location>
        <begin position="21"/>
        <end position="30"/>
    </location>
</feature>
<dbReference type="InterPro" id="IPR009738">
    <property type="entry name" value="BAT2_N"/>
</dbReference>
<feature type="compositionally biased region" description="Polar residues" evidence="2">
    <location>
        <begin position="1030"/>
        <end position="1041"/>
    </location>
</feature>
<feature type="region of interest" description="Disordered" evidence="2">
    <location>
        <begin position="1891"/>
        <end position="1914"/>
    </location>
</feature>
<feature type="compositionally biased region" description="Low complexity" evidence="2">
    <location>
        <begin position="2104"/>
        <end position="2118"/>
    </location>
</feature>
<feature type="compositionally biased region" description="Polar residues" evidence="2">
    <location>
        <begin position="1003"/>
        <end position="1022"/>
    </location>
</feature>
<dbReference type="PANTHER" id="PTHR14038:SF0">
    <property type="entry name" value="LP18708P"/>
    <property type="match status" value="1"/>
</dbReference>
<feature type="compositionally biased region" description="Basic and acidic residues" evidence="2">
    <location>
        <begin position="414"/>
        <end position="426"/>
    </location>
</feature>
<feature type="region of interest" description="Disordered" evidence="2">
    <location>
        <begin position="1836"/>
        <end position="1856"/>
    </location>
</feature>
<feature type="region of interest" description="Disordered" evidence="2">
    <location>
        <begin position="2001"/>
        <end position="2190"/>
    </location>
</feature>
<dbReference type="Pfam" id="PF07001">
    <property type="entry name" value="BAT2_N"/>
    <property type="match status" value="1"/>
</dbReference>
<feature type="compositionally biased region" description="Polar residues" evidence="2">
    <location>
        <begin position="2044"/>
        <end position="2061"/>
    </location>
</feature>
<evidence type="ECO:0000313" key="5">
    <source>
        <dbReference type="Proteomes" id="UP001461498"/>
    </source>
</evidence>
<feature type="compositionally biased region" description="Low complexity" evidence="2">
    <location>
        <begin position="297"/>
        <end position="307"/>
    </location>
</feature>
<evidence type="ECO:0000313" key="4">
    <source>
        <dbReference type="EMBL" id="KAK9499027.1"/>
    </source>
</evidence>
<feature type="domain" description="BAT2 N-terminal" evidence="3">
    <location>
        <begin position="1"/>
        <end position="193"/>
    </location>
</feature>
<feature type="compositionally biased region" description="Basic and acidic residues" evidence="2">
    <location>
        <begin position="771"/>
        <end position="822"/>
    </location>
</feature>
<feature type="compositionally biased region" description="Low complexity" evidence="2">
    <location>
        <begin position="1042"/>
        <end position="1057"/>
    </location>
</feature>
<comment type="caution">
    <text evidence="4">The sequence shown here is derived from an EMBL/GenBank/DDBJ whole genome shotgun (WGS) entry which is preliminary data.</text>
</comment>
<organism evidence="4 5">
    <name type="scientific">Rhynocoris fuscipes</name>
    <dbReference type="NCBI Taxonomy" id="488301"/>
    <lineage>
        <taxon>Eukaryota</taxon>
        <taxon>Metazoa</taxon>
        <taxon>Ecdysozoa</taxon>
        <taxon>Arthropoda</taxon>
        <taxon>Hexapoda</taxon>
        <taxon>Insecta</taxon>
        <taxon>Pterygota</taxon>
        <taxon>Neoptera</taxon>
        <taxon>Paraneoptera</taxon>
        <taxon>Hemiptera</taxon>
        <taxon>Heteroptera</taxon>
        <taxon>Panheteroptera</taxon>
        <taxon>Cimicomorpha</taxon>
        <taxon>Reduviidae</taxon>
        <taxon>Harpactorinae</taxon>
        <taxon>Harpactorini</taxon>
        <taxon>Rhynocoris</taxon>
    </lineage>
</organism>
<feature type="compositionally biased region" description="Basic and acidic residues" evidence="2">
    <location>
        <begin position="605"/>
        <end position="621"/>
    </location>
</feature>
<feature type="compositionally biased region" description="Low complexity" evidence="2">
    <location>
        <begin position="919"/>
        <end position="931"/>
    </location>
</feature>
<gene>
    <name evidence="4" type="ORF">O3M35_003545</name>
</gene>
<protein>
    <recommendedName>
        <fullName evidence="3">BAT2 N-terminal domain-containing protein</fullName>
    </recommendedName>
</protein>
<feature type="region of interest" description="Disordered" evidence="2">
    <location>
        <begin position="524"/>
        <end position="1394"/>
    </location>
</feature>
<feature type="compositionally biased region" description="Basic and acidic residues" evidence="2">
    <location>
        <begin position="1272"/>
        <end position="1288"/>
    </location>
</feature>
<evidence type="ECO:0000256" key="2">
    <source>
        <dbReference type="SAM" id="MobiDB-lite"/>
    </source>
</evidence>
<feature type="compositionally biased region" description="Basic and acidic residues" evidence="2">
    <location>
        <begin position="837"/>
        <end position="894"/>
    </location>
</feature>